<sequence>MGGALAKLKRGPLAVTKDNVEDFMQQFDTIVSDCDGVVWTPLKGIPNAKEGLESLKAAGKKVLFVTNNSVLPPFKKFERIGYPVEQNEVVYPAIAIGRYLEKIGFKKKAFVMGVEHFKDQLRSRGVTVVPEKRTSELMEENLVAMLNAIQEDTEIGAVIVDLDVNVTFMDMVIATNHLRRPDCMFLVGATDTFVTFDEGKILLGPGHFIRTLEECSGRKAEQIGKPGAMMVSEYLKEIHDLDMSRTIFVGDSLVQDMGIANACGMKKLLVLSGMTQLKDLETCDPQLLPDYYIDSIGDFHTLLGQKGA</sequence>
<feature type="binding site" evidence="4">
    <location>
        <position position="35"/>
    </location>
    <ligand>
        <name>Mg(2+)</name>
        <dbReference type="ChEBI" id="CHEBI:18420"/>
    </ligand>
</feature>
<evidence type="ECO:0000256" key="1">
    <source>
        <dbReference type="PIRNR" id="PIRNR000915"/>
    </source>
</evidence>
<keyword evidence="4" id="KW-0479">Metal-binding</keyword>
<feature type="active site" description="Nucleophile" evidence="2">
    <location>
        <position position="33"/>
    </location>
</feature>
<dbReference type="PANTHER" id="PTHR19288:SF4">
    <property type="entry name" value="RE04130P-RELATED"/>
    <property type="match status" value="1"/>
</dbReference>
<organism evidence="5 6">
    <name type="scientific">Frankliniella fusca</name>
    <dbReference type="NCBI Taxonomy" id="407009"/>
    <lineage>
        <taxon>Eukaryota</taxon>
        <taxon>Metazoa</taxon>
        <taxon>Ecdysozoa</taxon>
        <taxon>Arthropoda</taxon>
        <taxon>Hexapoda</taxon>
        <taxon>Insecta</taxon>
        <taxon>Pterygota</taxon>
        <taxon>Neoptera</taxon>
        <taxon>Paraneoptera</taxon>
        <taxon>Thysanoptera</taxon>
        <taxon>Terebrantia</taxon>
        <taxon>Thripoidea</taxon>
        <taxon>Thripidae</taxon>
        <taxon>Frankliniella</taxon>
    </lineage>
</organism>
<gene>
    <name evidence="5" type="ORF">KUF71_022240</name>
</gene>
<feature type="binding site" evidence="3">
    <location>
        <position position="225"/>
    </location>
    <ligand>
        <name>substrate</name>
    </ligand>
</feature>
<dbReference type="Pfam" id="PF13242">
    <property type="entry name" value="Hydrolase_like"/>
    <property type="match status" value="1"/>
</dbReference>
<dbReference type="NCBIfam" id="TIGR01460">
    <property type="entry name" value="HAD-SF-IIA"/>
    <property type="match status" value="1"/>
</dbReference>
<feature type="binding site" evidence="4">
    <location>
        <position position="251"/>
    </location>
    <ligand>
        <name>Mg(2+)</name>
        <dbReference type="ChEBI" id="CHEBI:18420"/>
    </ligand>
</feature>
<evidence type="ECO:0000313" key="6">
    <source>
        <dbReference type="Proteomes" id="UP001219518"/>
    </source>
</evidence>
<keyword evidence="6" id="KW-1185">Reference proteome</keyword>
<dbReference type="GO" id="GO:0016791">
    <property type="term" value="F:phosphatase activity"/>
    <property type="evidence" value="ECO:0007669"/>
    <property type="project" value="TreeGrafter"/>
</dbReference>
<dbReference type="InterPro" id="IPR036412">
    <property type="entry name" value="HAD-like_sf"/>
</dbReference>
<dbReference type="GO" id="GO:0005737">
    <property type="term" value="C:cytoplasm"/>
    <property type="evidence" value="ECO:0007669"/>
    <property type="project" value="TreeGrafter"/>
</dbReference>
<evidence type="ECO:0000313" key="5">
    <source>
        <dbReference type="EMBL" id="KAK3912652.1"/>
    </source>
</evidence>
<dbReference type="AlphaFoldDB" id="A0AAE1LC34"/>
<dbReference type="PANTHER" id="PTHR19288">
    <property type="entry name" value="4-NITROPHENYLPHOSPHATASE-RELATED"/>
    <property type="match status" value="1"/>
</dbReference>
<evidence type="ECO:0000256" key="3">
    <source>
        <dbReference type="PIRSR" id="PIRSR000915-2"/>
    </source>
</evidence>
<accession>A0AAE1LC34</accession>
<dbReference type="Pfam" id="PF13344">
    <property type="entry name" value="Hydrolase_6"/>
    <property type="match status" value="1"/>
</dbReference>
<reference evidence="5" key="2">
    <citation type="journal article" date="2023" name="BMC Genomics">
        <title>Pest status, molecular evolution, and epigenetic factors derived from the genome assembly of Frankliniella fusca, a thysanopteran phytovirus vector.</title>
        <authorList>
            <person name="Catto M.A."/>
            <person name="Labadie P.E."/>
            <person name="Jacobson A.L."/>
            <person name="Kennedy G.G."/>
            <person name="Srinivasan R."/>
            <person name="Hunt B.G."/>
        </authorList>
    </citation>
    <scope>NUCLEOTIDE SEQUENCE</scope>
    <source>
        <strain evidence="5">PL_HMW_Pooled</strain>
    </source>
</reference>
<feature type="active site" description="Proton donor" evidence="2">
    <location>
        <position position="35"/>
    </location>
</feature>
<protein>
    <submittedName>
        <fullName evidence="5">Glycerol-3-phosphate phosphatase</fullName>
    </submittedName>
</protein>
<keyword evidence="4" id="KW-0460">Magnesium</keyword>
<dbReference type="GO" id="GO:0046872">
    <property type="term" value="F:metal ion binding"/>
    <property type="evidence" value="ECO:0007669"/>
    <property type="project" value="UniProtKB-KW"/>
</dbReference>
<dbReference type="SUPFAM" id="SSF56784">
    <property type="entry name" value="HAD-like"/>
    <property type="match status" value="1"/>
</dbReference>
<feature type="binding site" evidence="4">
    <location>
        <position position="33"/>
    </location>
    <ligand>
        <name>Mg(2+)</name>
        <dbReference type="ChEBI" id="CHEBI:18420"/>
    </ligand>
</feature>
<dbReference type="InterPro" id="IPR023214">
    <property type="entry name" value="HAD_sf"/>
</dbReference>
<dbReference type="Proteomes" id="UP001219518">
    <property type="component" value="Unassembled WGS sequence"/>
</dbReference>
<comment type="caution">
    <text evidence="5">The sequence shown here is derived from an EMBL/GenBank/DDBJ whole genome shotgun (WGS) entry which is preliminary data.</text>
</comment>
<keyword evidence="1" id="KW-0378">Hydrolase</keyword>
<evidence type="ECO:0000256" key="4">
    <source>
        <dbReference type="PIRSR" id="PIRSR000915-3"/>
    </source>
</evidence>
<evidence type="ECO:0000256" key="2">
    <source>
        <dbReference type="PIRSR" id="PIRSR000915-1"/>
    </source>
</evidence>
<dbReference type="EMBL" id="JAHWGI010000295">
    <property type="protein sequence ID" value="KAK3912652.1"/>
    <property type="molecule type" value="Genomic_DNA"/>
</dbReference>
<dbReference type="Gene3D" id="3.40.50.1000">
    <property type="entry name" value="HAD superfamily/HAD-like"/>
    <property type="match status" value="2"/>
</dbReference>
<dbReference type="PIRSF" id="PIRSF000915">
    <property type="entry name" value="PGP-type_phosphatase"/>
    <property type="match status" value="1"/>
</dbReference>
<comment type="similarity">
    <text evidence="1">Belongs to the HAD-like hydrolase superfamily.</text>
</comment>
<proteinExistence type="inferred from homology"/>
<reference evidence="5" key="1">
    <citation type="submission" date="2021-07" db="EMBL/GenBank/DDBJ databases">
        <authorList>
            <person name="Catto M.A."/>
            <person name="Jacobson A."/>
            <person name="Kennedy G."/>
            <person name="Labadie P."/>
            <person name="Hunt B.G."/>
            <person name="Srinivasan R."/>
        </authorList>
    </citation>
    <scope>NUCLEOTIDE SEQUENCE</scope>
    <source>
        <strain evidence="5">PL_HMW_Pooled</strain>
        <tissue evidence="5">Head</tissue>
    </source>
</reference>
<comment type="cofactor">
    <cofactor evidence="4">
        <name>Mg(2+)</name>
        <dbReference type="ChEBI" id="CHEBI:18420"/>
    </cofactor>
    <text evidence="4">Divalent metal ions. Mg(2+) is the most effective.</text>
</comment>
<name>A0AAE1LC34_9NEOP</name>
<dbReference type="InterPro" id="IPR006357">
    <property type="entry name" value="HAD-SF_hydro_IIA"/>
</dbReference>